<reference evidence="2 3" key="1">
    <citation type="submission" date="2017-07" db="EMBL/GenBank/DDBJ databases">
        <title>Phylogenetic study on the rhizospheric bacterium Ochrobactrum sp. A44.</title>
        <authorList>
            <person name="Krzyzanowska D.M."/>
            <person name="Ossowicki A."/>
            <person name="Rajewska M."/>
            <person name="Maciag T."/>
            <person name="Kaczynski Z."/>
            <person name="Czerwicka M."/>
            <person name="Jafra S."/>
        </authorList>
    </citation>
    <scope>NUCLEOTIDE SEQUENCE [LARGE SCALE GENOMIC DNA]</scope>
    <source>
        <strain evidence="2 3">CCUG 30717</strain>
    </source>
</reference>
<keyword evidence="1" id="KW-1133">Transmembrane helix</keyword>
<proteinExistence type="predicted"/>
<dbReference type="AlphaFoldDB" id="A0A256G619"/>
<evidence type="ECO:0000313" key="3">
    <source>
        <dbReference type="Proteomes" id="UP000216188"/>
    </source>
</evidence>
<dbReference type="STRING" id="419475.A8A54_20690"/>
<sequence>MKIVILVLGLIQVMIGLIFIVEANSIQRLMLGTLSFGFGSICCGIAVVIGRLDALRTSFKPPPDSPE</sequence>
<dbReference type="EMBL" id="NNRM01000044">
    <property type="protein sequence ID" value="OYR22562.1"/>
    <property type="molecule type" value="Genomic_DNA"/>
</dbReference>
<gene>
    <name evidence="2" type="ORF">CEV34_4394</name>
</gene>
<evidence type="ECO:0000313" key="2">
    <source>
        <dbReference type="EMBL" id="OYR22562.1"/>
    </source>
</evidence>
<comment type="caution">
    <text evidence="2">The sequence shown here is derived from an EMBL/GenBank/DDBJ whole genome shotgun (WGS) entry which is preliminary data.</text>
</comment>
<keyword evidence="1" id="KW-0812">Transmembrane</keyword>
<evidence type="ECO:0000256" key="1">
    <source>
        <dbReference type="SAM" id="Phobius"/>
    </source>
</evidence>
<keyword evidence="1" id="KW-0472">Membrane</keyword>
<accession>A0A256G619</accession>
<organism evidence="2 3">
    <name type="scientific">Brucella pseudogrignonensis</name>
    <dbReference type="NCBI Taxonomy" id="419475"/>
    <lineage>
        <taxon>Bacteria</taxon>
        <taxon>Pseudomonadati</taxon>
        <taxon>Pseudomonadota</taxon>
        <taxon>Alphaproteobacteria</taxon>
        <taxon>Hyphomicrobiales</taxon>
        <taxon>Brucellaceae</taxon>
        <taxon>Brucella/Ochrobactrum group</taxon>
        <taxon>Brucella</taxon>
    </lineage>
</organism>
<keyword evidence="3" id="KW-1185">Reference proteome</keyword>
<feature type="transmembrane region" description="Helical" evidence="1">
    <location>
        <begin position="33"/>
        <end position="52"/>
    </location>
</feature>
<name>A0A256G619_9HYPH</name>
<dbReference type="Proteomes" id="UP000216188">
    <property type="component" value="Unassembled WGS sequence"/>
</dbReference>
<protein>
    <submittedName>
        <fullName evidence="2">Putative membrane protein</fullName>
    </submittedName>
</protein>